<protein>
    <submittedName>
        <fullName evidence="1">Uncharacterized protein</fullName>
    </submittedName>
</protein>
<reference evidence="2" key="1">
    <citation type="journal article" date="2021" name="BMC Genomics">
        <title>Chromosome-level genome assembly and manually-curated proteome of model necrotroph Parastagonospora nodorum Sn15 reveals a genome-wide trove of candidate effector homologs, and redundancy of virulence-related functions within an accessory chromosome.</title>
        <authorList>
            <person name="Bertazzoni S."/>
            <person name="Jones D.A.B."/>
            <person name="Phan H.T."/>
            <person name="Tan K.-C."/>
            <person name="Hane J.K."/>
        </authorList>
    </citation>
    <scope>NUCLEOTIDE SEQUENCE [LARGE SCALE GENOMIC DNA]</scope>
    <source>
        <strain evidence="2">SN15 / ATCC MYA-4574 / FGSC 10173)</strain>
    </source>
</reference>
<dbReference type="Proteomes" id="UP000663193">
    <property type="component" value="Chromosome 11"/>
</dbReference>
<gene>
    <name evidence="1" type="ORF">JI435_438380</name>
</gene>
<evidence type="ECO:0000313" key="2">
    <source>
        <dbReference type="Proteomes" id="UP000663193"/>
    </source>
</evidence>
<sequence>MSLNSLIESREDGTPSPYPLDNDSWHTLSIFVSFLDWQEMVEESQAMIDRWKARIDELRSEGELDRAVLHKFRLERWLRIDAMLWGIMEAYENAYFRASYSDCKSTTTVVSESESLIVRIVPCELNTREENPSG</sequence>
<dbReference type="RefSeq" id="XP_001799456.1">
    <property type="nucleotide sequence ID" value="XM_001799404.1"/>
</dbReference>
<organism evidence="1 2">
    <name type="scientific">Phaeosphaeria nodorum (strain SN15 / ATCC MYA-4574 / FGSC 10173)</name>
    <name type="common">Glume blotch fungus</name>
    <name type="synonym">Parastagonospora nodorum</name>
    <dbReference type="NCBI Taxonomy" id="321614"/>
    <lineage>
        <taxon>Eukaryota</taxon>
        <taxon>Fungi</taxon>
        <taxon>Dikarya</taxon>
        <taxon>Ascomycota</taxon>
        <taxon>Pezizomycotina</taxon>
        <taxon>Dothideomycetes</taxon>
        <taxon>Pleosporomycetidae</taxon>
        <taxon>Pleosporales</taxon>
        <taxon>Pleosporineae</taxon>
        <taxon>Phaeosphaeriaceae</taxon>
        <taxon>Parastagonospora</taxon>
    </lineage>
</organism>
<accession>A0A7U2F8P8</accession>
<dbReference type="EMBL" id="CP069033">
    <property type="protein sequence ID" value="QRD00597.1"/>
    <property type="molecule type" value="Genomic_DNA"/>
</dbReference>
<dbReference type="VEuPathDB" id="FungiDB:JI435_438380"/>
<evidence type="ECO:0000313" key="1">
    <source>
        <dbReference type="EMBL" id="QRD00597.1"/>
    </source>
</evidence>
<name>A0A7U2F8P8_PHANO</name>
<dbReference type="KEGG" id="pno:SNOG_09154"/>
<dbReference type="AlphaFoldDB" id="A0A7U2F8P8"/>
<proteinExistence type="predicted"/>
<keyword evidence="2" id="KW-1185">Reference proteome</keyword>